<keyword evidence="8 9" id="KW-0694">RNA-binding</keyword>
<dbReference type="CDD" id="cd17941">
    <property type="entry name" value="DEADc_DDX10"/>
    <property type="match status" value="1"/>
</dbReference>
<comment type="catalytic activity">
    <reaction evidence="9">
        <text>ATP + H2O = ADP + phosphate + H(+)</text>
        <dbReference type="Rhea" id="RHEA:13065"/>
        <dbReference type="ChEBI" id="CHEBI:15377"/>
        <dbReference type="ChEBI" id="CHEBI:15378"/>
        <dbReference type="ChEBI" id="CHEBI:30616"/>
        <dbReference type="ChEBI" id="CHEBI:43474"/>
        <dbReference type="ChEBI" id="CHEBI:456216"/>
        <dbReference type="EC" id="3.6.4.13"/>
    </reaction>
</comment>
<dbReference type="SMART" id="SM01178">
    <property type="entry name" value="DUF4217"/>
    <property type="match status" value="1"/>
</dbReference>
<evidence type="ECO:0000313" key="13">
    <source>
        <dbReference type="EMBL" id="KAJ1920757.1"/>
    </source>
</evidence>
<dbReference type="InterPro" id="IPR025313">
    <property type="entry name" value="SPB4-like_CTE"/>
</dbReference>
<dbReference type="Pfam" id="PF00271">
    <property type="entry name" value="Helicase_C"/>
    <property type="match status" value="1"/>
</dbReference>
<gene>
    <name evidence="13" type="primary">DBP4</name>
    <name evidence="13" type="ORF">H4219_001156</name>
</gene>
<dbReference type="InterPro" id="IPR011545">
    <property type="entry name" value="DEAD/DEAH_box_helicase_dom"/>
</dbReference>
<protein>
    <recommendedName>
        <fullName evidence="9">ATP-dependent RNA helicase</fullName>
        <ecNumber evidence="9">3.6.4.13</ecNumber>
    </recommendedName>
</protein>
<dbReference type="Pfam" id="PF13959">
    <property type="entry name" value="CTE_SPB4"/>
    <property type="match status" value="1"/>
</dbReference>
<comment type="domain">
    <text evidence="9">The Q motif is unique to and characteristic of the DEAD box family of RNA helicases and controls ATP binding and hydrolysis.</text>
</comment>
<keyword evidence="14" id="KW-1185">Reference proteome</keyword>
<dbReference type="EMBL" id="JANBPU010000010">
    <property type="protein sequence ID" value="KAJ1920757.1"/>
    <property type="molecule type" value="Genomic_DNA"/>
</dbReference>
<reference evidence="13" key="1">
    <citation type="submission" date="2022-07" db="EMBL/GenBank/DDBJ databases">
        <title>Phylogenomic reconstructions and comparative analyses of Kickxellomycotina fungi.</title>
        <authorList>
            <person name="Reynolds N.K."/>
            <person name="Stajich J.E."/>
            <person name="Barry K."/>
            <person name="Grigoriev I.V."/>
            <person name="Crous P."/>
            <person name="Smith M.E."/>
        </authorList>
    </citation>
    <scope>NUCLEOTIDE SEQUENCE</scope>
    <source>
        <strain evidence="13">NBRC 100468</strain>
    </source>
</reference>
<feature type="region of interest" description="Disordered" evidence="10">
    <location>
        <begin position="1"/>
        <end position="55"/>
    </location>
</feature>
<dbReference type="Gene3D" id="3.40.50.300">
    <property type="entry name" value="P-loop containing nucleotide triphosphate hydrolases"/>
    <property type="match status" value="2"/>
</dbReference>
<comment type="similarity">
    <text evidence="9">Belongs to the DEAD box helicase family.</text>
</comment>
<evidence type="ECO:0000259" key="12">
    <source>
        <dbReference type="PROSITE" id="PS51194"/>
    </source>
</evidence>
<sequence>MRPKKLSRAQKRQTREKEDDYINDLESRAIEGASNEGTSLFEDLPMSSKTQKGKSDISEALAKSNFVEMTEIQKKSIPLALARKDVLGAAKTGSGKTLAFLVPVLEILYREKWTPLDGLGALVISPTRELALQIFNVLCKIGRNHAFSAGLVIGGKNVEEEQVRLTRMNILICTPGRLLQHMDQTAGFDCSNLKVLVLDEADRILDMGFKKDVNAIIANLPNIRQTLLFSATQTKSVKDLARLSLKDPEYVAVHEKADYSTPKSLSQHYMECELPQKLDMLYSFIKSHLKTKALVFVSSCKQVRFIYETFTKMQLGVPILHLHGKQKQMKRIEIFEKFMKTPSSYLFCTDIAARGLDFPAVDWVIQLDCPEDTDTYIHRVGRTARYDAVGKGLLLLLPSELKIVDKLKEKKVPIEQIHAKPNKKMSVAKQLQLFCFQDPEMKNLGQKAFRSYVRSIYLQKDKEVFKFDDLPLEDFAEALGLPGAPIIKYAKKKTDKNMAWGLRNIIEQQESSKDGAASDSNDDDASKDTTAAEKAAATKAKTKTKVDRMFQRKNDGILADHYQRLVAHSDSEGDEGDFLTIKRANHDLEDGGDSDEADDDLEASDSKANPVKVIAINPDTNLPVVVPNIPAHLMTKKQINRAKEKIIKNTRNTKVVFDDDGNAQSPYELKDDKEFRKEGAINDLVESYTREAKSHMEEADVADRAVEKERRRQKRLLKKQREREAMGDFRDDPVVVLGGPGSEDEIEYHDSIRKRGYGGESGSDDYGSGSDENISPASTKPRKDQKRPVKKARVLEIAEAPETLQDQEELALRILQSS</sequence>
<dbReference type="InterPro" id="IPR014001">
    <property type="entry name" value="Helicase_ATP-bd"/>
</dbReference>
<evidence type="ECO:0000256" key="7">
    <source>
        <dbReference type="ARBA" id="ARBA00022840"/>
    </source>
</evidence>
<name>A0A9W8A135_9FUNG</name>
<feature type="compositionally biased region" description="Acidic residues" evidence="10">
    <location>
        <begin position="590"/>
        <end position="603"/>
    </location>
</feature>
<organism evidence="13 14">
    <name type="scientific">Mycoemilia scoparia</name>
    <dbReference type="NCBI Taxonomy" id="417184"/>
    <lineage>
        <taxon>Eukaryota</taxon>
        <taxon>Fungi</taxon>
        <taxon>Fungi incertae sedis</taxon>
        <taxon>Zoopagomycota</taxon>
        <taxon>Kickxellomycotina</taxon>
        <taxon>Kickxellomycetes</taxon>
        <taxon>Kickxellales</taxon>
        <taxon>Kickxellaceae</taxon>
        <taxon>Mycoemilia</taxon>
    </lineage>
</organism>
<feature type="region of interest" description="Disordered" evidence="10">
    <location>
        <begin position="586"/>
        <end position="606"/>
    </location>
</feature>
<evidence type="ECO:0000256" key="4">
    <source>
        <dbReference type="ARBA" id="ARBA00022741"/>
    </source>
</evidence>
<dbReference type="InterPro" id="IPR001650">
    <property type="entry name" value="Helicase_C-like"/>
</dbReference>
<dbReference type="OrthoDB" id="10259640at2759"/>
<comment type="caution">
    <text evidence="13">The sequence shown here is derived from an EMBL/GenBank/DDBJ whole genome shotgun (WGS) entry which is preliminary data.</text>
</comment>
<evidence type="ECO:0000256" key="9">
    <source>
        <dbReference type="RuleBase" id="RU365068"/>
    </source>
</evidence>
<feature type="domain" description="Helicase C-terminal" evidence="12">
    <location>
        <begin position="277"/>
        <end position="428"/>
    </location>
</feature>
<proteinExistence type="inferred from homology"/>
<keyword evidence="2" id="KW-0690">Ribosome biogenesis</keyword>
<dbReference type="PROSITE" id="PS00039">
    <property type="entry name" value="DEAD_ATP_HELICASE"/>
    <property type="match status" value="1"/>
</dbReference>
<feature type="compositionally biased region" description="Basic residues" evidence="10">
    <location>
        <begin position="783"/>
        <end position="792"/>
    </location>
</feature>
<dbReference type="PROSITE" id="PS51194">
    <property type="entry name" value="HELICASE_CTER"/>
    <property type="match status" value="1"/>
</dbReference>
<accession>A0A9W8A135</accession>
<feature type="compositionally biased region" description="Basic and acidic residues" evidence="10">
    <location>
        <begin position="13"/>
        <end position="29"/>
    </location>
</feature>
<dbReference type="InterPro" id="IPR027417">
    <property type="entry name" value="P-loop_NTPase"/>
</dbReference>
<evidence type="ECO:0000256" key="5">
    <source>
        <dbReference type="ARBA" id="ARBA00022801"/>
    </source>
</evidence>
<keyword evidence="5 9" id="KW-0378">Hydrolase</keyword>
<evidence type="ECO:0000256" key="3">
    <source>
        <dbReference type="ARBA" id="ARBA00022552"/>
    </source>
</evidence>
<evidence type="ECO:0000256" key="8">
    <source>
        <dbReference type="ARBA" id="ARBA00022884"/>
    </source>
</evidence>
<evidence type="ECO:0000313" key="14">
    <source>
        <dbReference type="Proteomes" id="UP001150538"/>
    </source>
</evidence>
<dbReference type="PANTHER" id="PTHR24031">
    <property type="entry name" value="RNA HELICASE"/>
    <property type="match status" value="1"/>
</dbReference>
<keyword evidence="4 9" id="KW-0547">Nucleotide-binding</keyword>
<dbReference type="GO" id="GO:0005730">
    <property type="term" value="C:nucleolus"/>
    <property type="evidence" value="ECO:0007669"/>
    <property type="project" value="UniProtKB-SubCell"/>
</dbReference>
<comment type="subcellular location">
    <subcellularLocation>
        <location evidence="1">Nucleus</location>
        <location evidence="1">Nucleolus</location>
    </subcellularLocation>
</comment>
<dbReference type="EC" id="3.6.4.13" evidence="9"/>
<keyword evidence="3" id="KW-0698">rRNA processing</keyword>
<evidence type="ECO:0000259" key="11">
    <source>
        <dbReference type="PROSITE" id="PS51192"/>
    </source>
</evidence>
<dbReference type="SUPFAM" id="SSF52540">
    <property type="entry name" value="P-loop containing nucleoside triphosphate hydrolases"/>
    <property type="match status" value="1"/>
</dbReference>
<evidence type="ECO:0000256" key="10">
    <source>
        <dbReference type="SAM" id="MobiDB-lite"/>
    </source>
</evidence>
<evidence type="ECO:0000256" key="2">
    <source>
        <dbReference type="ARBA" id="ARBA00022517"/>
    </source>
</evidence>
<dbReference type="GO" id="GO:0006364">
    <property type="term" value="P:rRNA processing"/>
    <property type="evidence" value="ECO:0007669"/>
    <property type="project" value="UniProtKB-KW"/>
</dbReference>
<feature type="compositionally biased region" description="Basic and acidic residues" evidence="10">
    <location>
        <begin position="719"/>
        <end position="733"/>
    </location>
</feature>
<evidence type="ECO:0000256" key="1">
    <source>
        <dbReference type="ARBA" id="ARBA00004604"/>
    </source>
</evidence>
<feature type="region of interest" description="Disordered" evidence="10">
    <location>
        <begin position="510"/>
        <end position="545"/>
    </location>
</feature>
<dbReference type="GO" id="GO:0016787">
    <property type="term" value="F:hydrolase activity"/>
    <property type="evidence" value="ECO:0007669"/>
    <property type="project" value="UniProtKB-KW"/>
</dbReference>
<dbReference type="Pfam" id="PF00270">
    <property type="entry name" value="DEAD"/>
    <property type="match status" value="1"/>
</dbReference>
<dbReference type="SMART" id="SM00490">
    <property type="entry name" value="HELICc"/>
    <property type="match status" value="1"/>
</dbReference>
<comment type="function">
    <text evidence="9">RNA helicase.</text>
</comment>
<dbReference type="GO" id="GO:0003723">
    <property type="term" value="F:RNA binding"/>
    <property type="evidence" value="ECO:0007669"/>
    <property type="project" value="UniProtKB-UniRule"/>
</dbReference>
<dbReference type="SMART" id="SM00487">
    <property type="entry name" value="DEXDc"/>
    <property type="match status" value="1"/>
</dbReference>
<feature type="compositionally biased region" description="Basic residues" evidence="10">
    <location>
        <begin position="1"/>
        <end position="12"/>
    </location>
</feature>
<evidence type="ECO:0000256" key="6">
    <source>
        <dbReference type="ARBA" id="ARBA00022806"/>
    </source>
</evidence>
<feature type="compositionally biased region" description="Basic and acidic residues" evidence="10">
    <location>
        <begin position="694"/>
        <end position="710"/>
    </location>
</feature>
<dbReference type="Proteomes" id="UP001150538">
    <property type="component" value="Unassembled WGS sequence"/>
</dbReference>
<feature type="domain" description="Helicase ATP-binding" evidence="11">
    <location>
        <begin position="77"/>
        <end position="251"/>
    </location>
</feature>
<dbReference type="InterPro" id="IPR000629">
    <property type="entry name" value="RNA-helicase_DEAD-box_CS"/>
</dbReference>
<dbReference type="AlphaFoldDB" id="A0A9W8A135"/>
<feature type="region of interest" description="Disordered" evidence="10">
    <location>
        <begin position="694"/>
        <end position="792"/>
    </location>
</feature>
<dbReference type="GO" id="GO:0003724">
    <property type="term" value="F:RNA helicase activity"/>
    <property type="evidence" value="ECO:0007669"/>
    <property type="project" value="UniProtKB-EC"/>
</dbReference>
<dbReference type="CDD" id="cd18787">
    <property type="entry name" value="SF2_C_DEAD"/>
    <property type="match status" value="1"/>
</dbReference>
<keyword evidence="7 9" id="KW-0067">ATP-binding</keyword>
<dbReference type="GO" id="GO:0005524">
    <property type="term" value="F:ATP binding"/>
    <property type="evidence" value="ECO:0007669"/>
    <property type="project" value="UniProtKB-UniRule"/>
</dbReference>
<keyword evidence="6 9" id="KW-0347">Helicase</keyword>
<dbReference type="PROSITE" id="PS51192">
    <property type="entry name" value="HELICASE_ATP_BIND_1"/>
    <property type="match status" value="1"/>
</dbReference>